<keyword evidence="1" id="KW-0812">Transmembrane</keyword>
<dbReference type="AlphaFoldDB" id="A0A9D1NH56"/>
<sequence length="164" mass="18065">MIIDENGKLFRKVSIIDILIVLVILLCIAGAVIRFSGLLGDNGSAPVQIEYVLRVRQIRDESVNAIMKKGELYSSLSDEAYLGTVTNVEKLENEDYSELIDGTIVKTSAVDRYDVLITVQVDGKQTGSALYTTEGKRIEVGSLEYVATKWASMEAEIKSVQISE</sequence>
<name>A0A9D1NH56_9FIRM</name>
<comment type="caution">
    <text evidence="2">The sequence shown here is derived from an EMBL/GenBank/DDBJ whole genome shotgun (WGS) entry which is preliminary data.</text>
</comment>
<reference evidence="2" key="2">
    <citation type="journal article" date="2021" name="PeerJ">
        <title>Extensive microbial diversity within the chicken gut microbiome revealed by metagenomics and culture.</title>
        <authorList>
            <person name="Gilroy R."/>
            <person name="Ravi A."/>
            <person name="Getino M."/>
            <person name="Pursley I."/>
            <person name="Horton D.L."/>
            <person name="Alikhan N.F."/>
            <person name="Baker D."/>
            <person name="Gharbi K."/>
            <person name="Hall N."/>
            <person name="Watson M."/>
            <person name="Adriaenssens E.M."/>
            <person name="Foster-Nyarko E."/>
            <person name="Jarju S."/>
            <person name="Secka A."/>
            <person name="Antonio M."/>
            <person name="Oren A."/>
            <person name="Chaudhuri R.R."/>
            <person name="La Ragione R."/>
            <person name="Hildebrand F."/>
            <person name="Pallen M.J."/>
        </authorList>
    </citation>
    <scope>NUCLEOTIDE SEQUENCE</scope>
    <source>
        <strain evidence="2">4920</strain>
    </source>
</reference>
<feature type="transmembrane region" description="Helical" evidence="1">
    <location>
        <begin position="12"/>
        <end position="33"/>
    </location>
</feature>
<protein>
    <submittedName>
        <fullName evidence="2">DUF4330 family protein</fullName>
    </submittedName>
</protein>
<evidence type="ECO:0000313" key="3">
    <source>
        <dbReference type="Proteomes" id="UP000886743"/>
    </source>
</evidence>
<accession>A0A9D1NH56</accession>
<proteinExistence type="predicted"/>
<keyword evidence="1" id="KW-0472">Membrane</keyword>
<keyword evidence="1" id="KW-1133">Transmembrane helix</keyword>
<dbReference type="Pfam" id="PF14221">
    <property type="entry name" value="DUF4330"/>
    <property type="match status" value="1"/>
</dbReference>
<organism evidence="2 3">
    <name type="scientific">Candidatus Aphodoplasma excrementigallinarum</name>
    <dbReference type="NCBI Taxonomy" id="2840673"/>
    <lineage>
        <taxon>Bacteria</taxon>
        <taxon>Bacillati</taxon>
        <taxon>Bacillota</taxon>
        <taxon>Clostridia</taxon>
        <taxon>Eubacteriales</taxon>
        <taxon>Candidatus Aphodoplasma</taxon>
    </lineage>
</organism>
<gene>
    <name evidence="2" type="ORF">IAC74_03270</name>
</gene>
<reference evidence="2" key="1">
    <citation type="submission" date="2020-10" db="EMBL/GenBank/DDBJ databases">
        <authorList>
            <person name="Gilroy R."/>
        </authorList>
    </citation>
    <scope>NUCLEOTIDE SEQUENCE</scope>
    <source>
        <strain evidence="2">4920</strain>
    </source>
</reference>
<dbReference type="Proteomes" id="UP000886743">
    <property type="component" value="Unassembled WGS sequence"/>
</dbReference>
<evidence type="ECO:0000313" key="2">
    <source>
        <dbReference type="EMBL" id="HIV02569.1"/>
    </source>
</evidence>
<evidence type="ECO:0000256" key="1">
    <source>
        <dbReference type="SAM" id="Phobius"/>
    </source>
</evidence>
<dbReference type="EMBL" id="DVOF01000092">
    <property type="protein sequence ID" value="HIV02569.1"/>
    <property type="molecule type" value="Genomic_DNA"/>
</dbReference>
<dbReference type="InterPro" id="IPR025480">
    <property type="entry name" value="DUF4330"/>
</dbReference>